<name>A0A8J7KTN1_9ACTN</name>
<proteinExistence type="predicted"/>
<dbReference type="EMBL" id="JADOUF010000001">
    <property type="protein sequence ID" value="MBG6140922.1"/>
    <property type="molecule type" value="Genomic_DNA"/>
</dbReference>
<sequence length="76" mass="8894">MADSELSREEYLAEARERRDVQAEIWLDEHAKWLVYLCVECRKPWPCEWVTTAERFLGQAPRRSADSAGEAPTRNI</sequence>
<accession>A0A8J7KTN1</accession>
<dbReference type="Proteomes" id="UP000622552">
    <property type="component" value="Unassembled WGS sequence"/>
</dbReference>
<comment type="caution">
    <text evidence="1">The sequence shown here is derived from an EMBL/GenBank/DDBJ whole genome shotgun (WGS) entry which is preliminary data.</text>
</comment>
<evidence type="ECO:0000313" key="2">
    <source>
        <dbReference type="Proteomes" id="UP000622552"/>
    </source>
</evidence>
<keyword evidence="2" id="KW-1185">Reference proteome</keyword>
<organism evidence="1 2">
    <name type="scientific">Longispora fulva</name>
    <dbReference type="NCBI Taxonomy" id="619741"/>
    <lineage>
        <taxon>Bacteria</taxon>
        <taxon>Bacillati</taxon>
        <taxon>Actinomycetota</taxon>
        <taxon>Actinomycetes</taxon>
        <taxon>Micromonosporales</taxon>
        <taxon>Micromonosporaceae</taxon>
        <taxon>Longispora</taxon>
    </lineage>
</organism>
<dbReference type="RefSeq" id="WP_197007418.1">
    <property type="nucleotide sequence ID" value="NZ_BONS01000019.1"/>
</dbReference>
<protein>
    <submittedName>
        <fullName evidence="1">Uncharacterized protein</fullName>
    </submittedName>
</protein>
<gene>
    <name evidence="1" type="ORF">IW245_007116</name>
</gene>
<evidence type="ECO:0000313" key="1">
    <source>
        <dbReference type="EMBL" id="MBG6140922.1"/>
    </source>
</evidence>
<dbReference type="AlphaFoldDB" id="A0A8J7KTN1"/>
<reference evidence="1" key="1">
    <citation type="submission" date="2020-11" db="EMBL/GenBank/DDBJ databases">
        <title>Sequencing the genomes of 1000 actinobacteria strains.</title>
        <authorList>
            <person name="Klenk H.-P."/>
        </authorList>
    </citation>
    <scope>NUCLEOTIDE SEQUENCE</scope>
    <source>
        <strain evidence="1">DSM 45356</strain>
    </source>
</reference>